<evidence type="ECO:0000313" key="3">
    <source>
        <dbReference type="Proteomes" id="UP001595715"/>
    </source>
</evidence>
<dbReference type="RefSeq" id="WP_377718331.1">
    <property type="nucleotide sequence ID" value="NZ_JBHSAM010000020.1"/>
</dbReference>
<keyword evidence="3" id="KW-1185">Reference proteome</keyword>
<gene>
    <name evidence="2" type="ORF">ACFOZ8_08235</name>
</gene>
<feature type="compositionally biased region" description="Basic and acidic residues" evidence="1">
    <location>
        <begin position="1"/>
        <end position="17"/>
    </location>
</feature>
<sequence length="67" mass="7442">MENGKGDNTLKERDERQAALSGRKPVGEEPELLALDHGPDDVAPHWQSFYQAVRQSVLGIREKSGQV</sequence>
<feature type="region of interest" description="Disordered" evidence="1">
    <location>
        <begin position="1"/>
        <end position="41"/>
    </location>
</feature>
<evidence type="ECO:0000313" key="2">
    <source>
        <dbReference type="EMBL" id="MFC4099642.1"/>
    </source>
</evidence>
<dbReference type="Proteomes" id="UP001595715">
    <property type="component" value="Unassembled WGS sequence"/>
</dbReference>
<proteinExistence type="predicted"/>
<reference evidence="3" key="1">
    <citation type="journal article" date="2019" name="Int. J. Syst. Evol. Microbiol.">
        <title>The Global Catalogue of Microorganisms (GCM) 10K type strain sequencing project: providing services to taxonomists for standard genome sequencing and annotation.</title>
        <authorList>
            <consortium name="The Broad Institute Genomics Platform"/>
            <consortium name="The Broad Institute Genome Sequencing Center for Infectious Disease"/>
            <person name="Wu L."/>
            <person name="Ma J."/>
        </authorList>
    </citation>
    <scope>NUCLEOTIDE SEQUENCE [LARGE SCALE GENOMIC DNA]</scope>
    <source>
        <strain evidence="3">IBRC-M 10987</strain>
    </source>
</reference>
<organism evidence="2 3">
    <name type="scientific">Paenibacillus xanthanilyticus</name>
    <dbReference type="NCBI Taxonomy" id="1783531"/>
    <lineage>
        <taxon>Bacteria</taxon>
        <taxon>Bacillati</taxon>
        <taxon>Bacillota</taxon>
        <taxon>Bacilli</taxon>
        <taxon>Bacillales</taxon>
        <taxon>Paenibacillaceae</taxon>
        <taxon>Paenibacillus</taxon>
    </lineage>
</organism>
<protein>
    <submittedName>
        <fullName evidence="2">Uncharacterized protein</fullName>
    </submittedName>
</protein>
<comment type="caution">
    <text evidence="2">The sequence shown here is derived from an EMBL/GenBank/DDBJ whole genome shotgun (WGS) entry which is preliminary data.</text>
</comment>
<evidence type="ECO:0000256" key="1">
    <source>
        <dbReference type="SAM" id="MobiDB-lite"/>
    </source>
</evidence>
<dbReference type="EMBL" id="JBHSAM010000020">
    <property type="protein sequence ID" value="MFC4099642.1"/>
    <property type="molecule type" value="Genomic_DNA"/>
</dbReference>
<name>A0ABV8JZM0_9BACL</name>
<accession>A0ABV8JZM0</accession>